<comment type="caution">
    <text evidence="1">The sequence shown here is derived from an EMBL/GenBank/DDBJ whole genome shotgun (WGS) entry which is preliminary data.</text>
</comment>
<protein>
    <recommendedName>
        <fullName evidence="3">Molecular chaperone DnaJ</fullName>
    </recommendedName>
</protein>
<proteinExistence type="predicted"/>
<accession>A0ABW1EWI1</accession>
<dbReference type="RefSeq" id="WP_313764604.1">
    <property type="nucleotide sequence ID" value="NZ_BAAAVH010000071.1"/>
</dbReference>
<evidence type="ECO:0008006" key="3">
    <source>
        <dbReference type="Google" id="ProtNLM"/>
    </source>
</evidence>
<reference evidence="2" key="1">
    <citation type="journal article" date="2019" name="Int. J. Syst. Evol. Microbiol.">
        <title>The Global Catalogue of Microorganisms (GCM) 10K type strain sequencing project: providing services to taxonomists for standard genome sequencing and annotation.</title>
        <authorList>
            <consortium name="The Broad Institute Genomics Platform"/>
            <consortium name="The Broad Institute Genome Sequencing Center for Infectious Disease"/>
            <person name="Wu L."/>
            <person name="Ma J."/>
        </authorList>
    </citation>
    <scope>NUCLEOTIDE SEQUENCE [LARGE SCALE GENOMIC DNA]</scope>
    <source>
        <strain evidence="2">CGMCC 4.1469</strain>
    </source>
</reference>
<name>A0ABW1EWI1_9ACTN</name>
<sequence length="65" mass="6935">MSDSRDDRRVDPGPTGFKVPCPCCSGGVRTRARLGVRSDRSGTGHIPETCRDCAGSGWLSLGLRD</sequence>
<gene>
    <name evidence="1" type="ORF">ACFP0N_15130</name>
</gene>
<evidence type="ECO:0000313" key="2">
    <source>
        <dbReference type="Proteomes" id="UP001596067"/>
    </source>
</evidence>
<evidence type="ECO:0000313" key="1">
    <source>
        <dbReference type="EMBL" id="MFC5886297.1"/>
    </source>
</evidence>
<organism evidence="1 2">
    <name type="scientific">Kitasatospora aburaviensis</name>
    <dbReference type="NCBI Taxonomy" id="67265"/>
    <lineage>
        <taxon>Bacteria</taxon>
        <taxon>Bacillati</taxon>
        <taxon>Actinomycetota</taxon>
        <taxon>Actinomycetes</taxon>
        <taxon>Kitasatosporales</taxon>
        <taxon>Streptomycetaceae</taxon>
        <taxon>Kitasatospora</taxon>
    </lineage>
</organism>
<dbReference type="Proteomes" id="UP001596067">
    <property type="component" value="Unassembled WGS sequence"/>
</dbReference>
<dbReference type="EMBL" id="JBHSOD010000015">
    <property type="protein sequence ID" value="MFC5886297.1"/>
    <property type="molecule type" value="Genomic_DNA"/>
</dbReference>
<keyword evidence="2" id="KW-1185">Reference proteome</keyword>